<dbReference type="Proteomes" id="UP000077096">
    <property type="component" value="Chromosome"/>
</dbReference>
<evidence type="ECO:0000256" key="3">
    <source>
        <dbReference type="HAMAP-Rule" id="MF_01077"/>
    </source>
</evidence>
<dbReference type="InterPro" id="IPR036847">
    <property type="entry name" value="RimP_C_sf"/>
</dbReference>
<dbReference type="GO" id="GO:0006412">
    <property type="term" value="P:translation"/>
    <property type="evidence" value="ECO:0007669"/>
    <property type="project" value="TreeGrafter"/>
</dbReference>
<comment type="similarity">
    <text evidence="3">Belongs to the RimP family.</text>
</comment>
<protein>
    <recommendedName>
        <fullName evidence="3">Ribosome maturation factor RimP</fullName>
    </recommendedName>
</protein>
<proteinExistence type="inferred from homology"/>
<reference evidence="7" key="2">
    <citation type="journal article" date="2020" name="mSystems">
        <title>Genome- and Community-Level Interaction Insights into Carbon Utilization and Element Cycling Functions of Hydrothermarchaeota in Hydrothermal Sediment.</title>
        <authorList>
            <person name="Zhou Z."/>
            <person name="Liu Y."/>
            <person name="Xu W."/>
            <person name="Pan J."/>
            <person name="Luo Z.H."/>
            <person name="Li M."/>
        </authorList>
    </citation>
    <scope>NUCLEOTIDE SEQUENCE [LARGE SCALE GENOMIC DNA]</scope>
    <source>
        <strain evidence="8">SpSt-604</strain>
        <strain evidence="7">SpSt-640</strain>
    </source>
</reference>
<evidence type="ECO:0000313" key="7">
    <source>
        <dbReference type="EMBL" id="HGQ77155.1"/>
    </source>
</evidence>
<evidence type="ECO:0000259" key="4">
    <source>
        <dbReference type="Pfam" id="PF02576"/>
    </source>
</evidence>
<dbReference type="CDD" id="cd01734">
    <property type="entry name" value="YlxS_C"/>
    <property type="match status" value="1"/>
</dbReference>
<dbReference type="Pfam" id="PF02576">
    <property type="entry name" value="RimP_N"/>
    <property type="match status" value="1"/>
</dbReference>
<dbReference type="FunFam" id="3.30.300.70:FF:000001">
    <property type="entry name" value="Ribosome maturation factor RimP"/>
    <property type="match status" value="1"/>
</dbReference>
<comment type="subcellular location">
    <subcellularLocation>
        <location evidence="3">Cytoplasm</location>
    </subcellularLocation>
</comment>
<dbReference type="Gene3D" id="2.30.30.180">
    <property type="entry name" value="Ribosome maturation factor RimP, C-terminal domain"/>
    <property type="match status" value="1"/>
</dbReference>
<dbReference type="InterPro" id="IPR003728">
    <property type="entry name" value="Ribosome_maturation_RimP"/>
</dbReference>
<evidence type="ECO:0000259" key="5">
    <source>
        <dbReference type="Pfam" id="PF17384"/>
    </source>
</evidence>
<evidence type="ECO:0000313" key="6">
    <source>
        <dbReference type="EMBL" id="ANE40955.1"/>
    </source>
</evidence>
<dbReference type="PATRIC" id="fig|93466.3.peg.506"/>
<dbReference type="InterPro" id="IPR028989">
    <property type="entry name" value="RimP_N"/>
</dbReference>
<evidence type="ECO:0000256" key="2">
    <source>
        <dbReference type="ARBA" id="ARBA00022517"/>
    </source>
</evidence>
<dbReference type="PANTHER" id="PTHR33867">
    <property type="entry name" value="RIBOSOME MATURATION FACTOR RIMP"/>
    <property type="match status" value="1"/>
</dbReference>
<dbReference type="OrthoDB" id="9805006at2"/>
<dbReference type="GO" id="GO:0000028">
    <property type="term" value="P:ribosomal small subunit assembly"/>
    <property type="evidence" value="ECO:0007669"/>
    <property type="project" value="TreeGrafter"/>
</dbReference>
<dbReference type="SUPFAM" id="SSF75420">
    <property type="entry name" value="YhbC-like, N-terminal domain"/>
    <property type="match status" value="1"/>
</dbReference>
<feature type="domain" description="Ribosome maturation factor RimP C-terminal" evidence="5">
    <location>
        <begin position="91"/>
        <end position="151"/>
    </location>
</feature>
<dbReference type="GO" id="GO:0005829">
    <property type="term" value="C:cytosol"/>
    <property type="evidence" value="ECO:0007669"/>
    <property type="project" value="TreeGrafter"/>
</dbReference>
<dbReference type="EMBL" id="DSZT01000162">
    <property type="protein sequence ID" value="HGU42304.1"/>
    <property type="molecule type" value="Genomic_DNA"/>
</dbReference>
<sequence>MSLSPKEIEKRVSEIAKPIVESLGLVLFDVKYKMQSGRWVLTVVIDKLNDYVSTKDCELVSYEIEKELDSSDLIPGRYYLEVSSPGLDRPLRSIEDFKRFEGSLAKVKTNKTLKGYIKVVDLENGTIVLEVEGKEVTISYNDIKSANLEVDVF</sequence>
<dbReference type="Pfam" id="PF17384">
    <property type="entry name" value="DUF150_C"/>
    <property type="match status" value="1"/>
</dbReference>
<evidence type="ECO:0000313" key="9">
    <source>
        <dbReference type="Proteomes" id="UP000077096"/>
    </source>
</evidence>
<dbReference type="KEGG" id="fng:JM64_02275"/>
<gene>
    <name evidence="3" type="primary">rimP</name>
    <name evidence="8" type="ORF">ENT72_05245</name>
    <name evidence="7" type="ORF">ENU12_04440</name>
    <name evidence="6" type="ORF">JM64_02275</name>
</gene>
<evidence type="ECO:0000313" key="8">
    <source>
        <dbReference type="EMBL" id="HGU42304.1"/>
    </source>
</evidence>
<dbReference type="AlphaFoldDB" id="A0A172T1T2"/>
<dbReference type="PANTHER" id="PTHR33867:SF1">
    <property type="entry name" value="RIBOSOME MATURATION FACTOR RIMP"/>
    <property type="match status" value="1"/>
</dbReference>
<dbReference type="InterPro" id="IPR035956">
    <property type="entry name" value="RimP_N_sf"/>
</dbReference>
<organism evidence="6 9">
    <name type="scientific">Fervidobacterium pennivorans</name>
    <dbReference type="NCBI Taxonomy" id="93466"/>
    <lineage>
        <taxon>Bacteria</taxon>
        <taxon>Thermotogati</taxon>
        <taxon>Thermotogota</taxon>
        <taxon>Thermotogae</taxon>
        <taxon>Thermotogales</taxon>
        <taxon>Fervidobacteriaceae</taxon>
        <taxon>Fervidobacterium</taxon>
    </lineage>
</organism>
<dbReference type="SUPFAM" id="SSF74942">
    <property type="entry name" value="YhbC-like, C-terminal domain"/>
    <property type="match status" value="1"/>
</dbReference>
<name>A0A172T1T2_FERPE</name>
<keyword evidence="1 3" id="KW-0963">Cytoplasm</keyword>
<comment type="function">
    <text evidence="3">Required for maturation of 30S ribosomal subunits.</text>
</comment>
<dbReference type="EMBL" id="DTBH01000100">
    <property type="protein sequence ID" value="HGQ77155.1"/>
    <property type="molecule type" value="Genomic_DNA"/>
</dbReference>
<dbReference type="EMBL" id="CP011393">
    <property type="protein sequence ID" value="ANE40955.1"/>
    <property type="molecule type" value="Genomic_DNA"/>
</dbReference>
<dbReference type="Gene3D" id="3.30.300.70">
    <property type="entry name" value="RimP-like superfamily, N-terminal"/>
    <property type="match status" value="1"/>
</dbReference>
<dbReference type="HAMAP" id="MF_01077">
    <property type="entry name" value="RimP"/>
    <property type="match status" value="1"/>
</dbReference>
<feature type="domain" description="Ribosome maturation factor RimP N-terminal" evidence="4">
    <location>
        <begin position="15"/>
        <end position="88"/>
    </location>
</feature>
<reference evidence="6 9" key="1">
    <citation type="submission" date="2014-08" db="EMBL/GenBank/DDBJ databases">
        <title>Fervidobacterium pennivorans DYC genome.</title>
        <authorList>
            <person name="Wushke S."/>
        </authorList>
    </citation>
    <scope>NUCLEOTIDE SEQUENCE [LARGE SCALE GENOMIC DNA]</scope>
    <source>
        <strain evidence="6 9">DYC</strain>
    </source>
</reference>
<accession>A0A172T1T2</accession>
<evidence type="ECO:0000256" key="1">
    <source>
        <dbReference type="ARBA" id="ARBA00022490"/>
    </source>
</evidence>
<keyword evidence="2 3" id="KW-0690">Ribosome biogenesis</keyword>
<dbReference type="InterPro" id="IPR028998">
    <property type="entry name" value="RimP_C"/>
</dbReference>